<sequence length="70" mass="7635">MSCLSRFPPSPRLTTRAAGPSRQTRLPLVSARLSRASSLPPSPAYSLPRHLLPSSTRRAPGKSGRWPRSN</sequence>
<protein>
    <submittedName>
        <fullName evidence="2">Uncharacterized protein</fullName>
    </submittedName>
</protein>
<proteinExistence type="predicted"/>
<name>A0A4U6VT67_SETVI</name>
<dbReference type="Gramene" id="TKW32145">
    <property type="protein sequence ID" value="TKW32145"/>
    <property type="gene ID" value="SEVIR_2G150701v2"/>
</dbReference>
<evidence type="ECO:0000313" key="2">
    <source>
        <dbReference type="EMBL" id="TKW32145.1"/>
    </source>
</evidence>
<organism evidence="2 3">
    <name type="scientific">Setaria viridis</name>
    <name type="common">Green bristlegrass</name>
    <name type="synonym">Setaria italica subsp. viridis</name>
    <dbReference type="NCBI Taxonomy" id="4556"/>
    <lineage>
        <taxon>Eukaryota</taxon>
        <taxon>Viridiplantae</taxon>
        <taxon>Streptophyta</taxon>
        <taxon>Embryophyta</taxon>
        <taxon>Tracheophyta</taxon>
        <taxon>Spermatophyta</taxon>
        <taxon>Magnoliopsida</taxon>
        <taxon>Liliopsida</taxon>
        <taxon>Poales</taxon>
        <taxon>Poaceae</taxon>
        <taxon>PACMAD clade</taxon>
        <taxon>Panicoideae</taxon>
        <taxon>Panicodae</taxon>
        <taxon>Paniceae</taxon>
        <taxon>Cenchrinae</taxon>
        <taxon>Setaria</taxon>
    </lineage>
</organism>
<evidence type="ECO:0000256" key="1">
    <source>
        <dbReference type="SAM" id="MobiDB-lite"/>
    </source>
</evidence>
<dbReference type="EMBL" id="CM016553">
    <property type="protein sequence ID" value="TKW32145.1"/>
    <property type="molecule type" value="Genomic_DNA"/>
</dbReference>
<feature type="region of interest" description="Disordered" evidence="1">
    <location>
        <begin position="1"/>
        <end position="70"/>
    </location>
</feature>
<keyword evidence="3" id="KW-1185">Reference proteome</keyword>
<evidence type="ECO:0000313" key="3">
    <source>
        <dbReference type="Proteomes" id="UP000298652"/>
    </source>
</evidence>
<accession>A0A4U6VT67</accession>
<reference evidence="2" key="1">
    <citation type="submission" date="2019-03" db="EMBL/GenBank/DDBJ databases">
        <title>WGS assembly of Setaria viridis.</title>
        <authorList>
            <person name="Huang P."/>
            <person name="Jenkins J."/>
            <person name="Grimwood J."/>
            <person name="Barry K."/>
            <person name="Healey A."/>
            <person name="Mamidi S."/>
            <person name="Sreedasyam A."/>
            <person name="Shu S."/>
            <person name="Feldman M."/>
            <person name="Wu J."/>
            <person name="Yu Y."/>
            <person name="Chen C."/>
            <person name="Johnson J."/>
            <person name="Rokhsar D."/>
            <person name="Baxter I."/>
            <person name="Schmutz J."/>
            <person name="Brutnell T."/>
            <person name="Kellogg E."/>
        </authorList>
    </citation>
    <scope>NUCLEOTIDE SEQUENCE [LARGE SCALE GENOMIC DNA]</scope>
</reference>
<feature type="compositionally biased region" description="Low complexity" evidence="1">
    <location>
        <begin position="25"/>
        <end position="49"/>
    </location>
</feature>
<dbReference type="AlphaFoldDB" id="A0A4U6VT67"/>
<gene>
    <name evidence="2" type="ORF">SEVIR_2G150701v2</name>
</gene>
<dbReference type="Proteomes" id="UP000298652">
    <property type="component" value="Chromosome 2"/>
</dbReference>